<comment type="caution">
    <text evidence="1">The sequence shown here is derived from an EMBL/GenBank/DDBJ whole genome shotgun (WGS) entry which is preliminary data.</text>
</comment>
<accession>A0A7C8N613</accession>
<protein>
    <submittedName>
        <fullName evidence="1">Uncharacterized protein</fullName>
    </submittedName>
</protein>
<dbReference type="AlphaFoldDB" id="A0A7C8N613"/>
<sequence>MIRKNMSQVSEMLGLPTRRNLQLKHQIIFESQEPNSIRPRRVELVDSSNQHNFCQISVMTASKRALELPSTLDNSIHVCECLPSSLQLSCGYLLASWSVNMIPRQLVSNFGIIRTLYPKGTHICIMAHGMCNAILLPN</sequence>
<proteinExistence type="predicted"/>
<name>A0A7C8N613_ORBOL</name>
<evidence type="ECO:0000313" key="2">
    <source>
        <dbReference type="Proteomes" id="UP000475325"/>
    </source>
</evidence>
<organism evidence="1 2">
    <name type="scientific">Orbilia oligospora</name>
    <name type="common">Nematode-trapping fungus</name>
    <name type="synonym">Arthrobotrys oligospora</name>
    <dbReference type="NCBI Taxonomy" id="2813651"/>
    <lineage>
        <taxon>Eukaryota</taxon>
        <taxon>Fungi</taxon>
        <taxon>Dikarya</taxon>
        <taxon>Ascomycota</taxon>
        <taxon>Pezizomycotina</taxon>
        <taxon>Orbiliomycetes</taxon>
        <taxon>Orbiliales</taxon>
        <taxon>Orbiliaceae</taxon>
        <taxon>Orbilia</taxon>
    </lineage>
</organism>
<dbReference type="Proteomes" id="UP000475325">
    <property type="component" value="Unassembled WGS sequence"/>
</dbReference>
<dbReference type="EMBL" id="WIQW01000165">
    <property type="protein sequence ID" value="KAF3078779.1"/>
    <property type="molecule type" value="Genomic_DNA"/>
</dbReference>
<reference evidence="1 2" key="1">
    <citation type="submission" date="2019-06" db="EMBL/GenBank/DDBJ databases">
        <authorList>
            <person name="Palmer J.M."/>
        </authorList>
    </citation>
    <scope>NUCLEOTIDE SEQUENCE [LARGE SCALE GENOMIC DNA]</scope>
    <source>
        <strain evidence="1 2">TWF102</strain>
    </source>
</reference>
<evidence type="ECO:0000313" key="1">
    <source>
        <dbReference type="EMBL" id="KAF3078779.1"/>
    </source>
</evidence>
<gene>
    <name evidence="1" type="ORF">TWF102_003248</name>
</gene>